<feature type="chain" id="PRO_5023001906" evidence="10">
    <location>
        <begin position="23"/>
        <end position="1096"/>
    </location>
</feature>
<dbReference type="OrthoDB" id="9768177at2"/>
<dbReference type="PROSITE" id="PS52016">
    <property type="entry name" value="TONB_DEPENDENT_REC_3"/>
    <property type="match status" value="1"/>
</dbReference>
<evidence type="ECO:0000259" key="11">
    <source>
        <dbReference type="Pfam" id="PF00593"/>
    </source>
</evidence>
<sequence length="1096" mass="118613">MKKLFLLFNLLLFTALLQQVVAQNRSISGRVTDRASGQGLPGVTVVVKGTTVGASTNSDGTYALSVPASATALTFSSIGYIAVEKTLGDASTYDVALATDSKQLGEVVVTGALGIQRQQQQVGYATASLDSKELTQARVTNVANGLAGKVSGLQIQTLNNGVNPSPRVTLRGSRSLTGNNEALIVLDGVITTNDVLGALNPDDIASIDVLKGANAAALYGSQASNGALIITTKKGKAGTSQVTFSHTSQFESISFLPKFQKEFGPGSPDWYNNSDNAKAGVFFKPDNTPDTGYGYQYQGFENQQYGPRFDGSVRPFGQALANGDVQQLTYEARPDEKRKFFNTGYQMQNGVTFSGGNDKTKFFASYQNLRNNGIVPKDVFDRNAFRFNASHEIGRLTAGFNISYTQQKANVTSNLDRNTSVYWNVFNTSVMAPLTSYKDYQNDKYSDPSFGYYNAYYFNPYFIIDANRTTDRRNTVQGNIDLSYKLTDWLRVQYRLGTTTTAQSNENTQNKFTLAPGSPKQIASYTGFVQDLSSSLTRINSDLFASMDKTFGDFSVQAILGNNVQQLDSRYDYVASTALAVPVTDAAGVFNLQNRIGNLDGRAARAQTRLYAFYGDLTLGYKDFFYLHGSGRNDNISILDAGNRSFFYPAVDASFVVTNAVQSLKDLSFLDYAKIRGGISKVSQVNLSGATVNGVYNTGGAYQTAATYPLALGFPFPSRASFTAAGQLVQPGLKPEDTRSIETGIELSFLQRRIAAAATYYAQRSTNQTVNTTISGASGYQTLLLNAGEVQNQGVELDLNLTPIRLENGLSVTVGGNFNYNNNKVISLPGDLPQLVLAGSGAAGQTTNADLYAIKGKPFPSLVGTYYQRTDDGRVKMAKVSDPNDPTLQRYVPLIATDTKNFGNTQPKYKYGFNANITYKGLTLSGQGELRTGYVVYNTIGENLDFTGGGQRSVQFGRQDFVYPNSAIPQTDAAGNVTYVPNTTALTPGGSEFWANTPTWNTGVAENYVTSGKFFKIREVSLSYALPTAMVSKIDLVKGASVNIFGRNIFTWVPKSNIYTDPEFSNTAIGSNAIGINTVLQTPPTKFYGATLNVTF</sequence>
<keyword evidence="3 8" id="KW-1134">Transmembrane beta strand</keyword>
<dbReference type="Gene3D" id="2.40.170.20">
    <property type="entry name" value="TonB-dependent receptor, beta-barrel domain"/>
    <property type="match status" value="1"/>
</dbReference>
<keyword evidence="14" id="KW-1185">Reference proteome</keyword>
<evidence type="ECO:0000256" key="2">
    <source>
        <dbReference type="ARBA" id="ARBA00022448"/>
    </source>
</evidence>
<dbReference type="Gene3D" id="2.170.130.10">
    <property type="entry name" value="TonB-dependent receptor, plug domain"/>
    <property type="match status" value="1"/>
</dbReference>
<feature type="domain" description="TonB-dependent receptor plug" evidence="12">
    <location>
        <begin position="119"/>
        <end position="227"/>
    </location>
</feature>
<evidence type="ECO:0000256" key="1">
    <source>
        <dbReference type="ARBA" id="ARBA00004571"/>
    </source>
</evidence>
<dbReference type="InterPro" id="IPR037066">
    <property type="entry name" value="Plug_dom_sf"/>
</dbReference>
<dbReference type="AlphaFoldDB" id="A0A5B8A2Y7"/>
<dbReference type="KEGG" id="hyj:FHG12_13610"/>
<dbReference type="Pfam" id="PF00593">
    <property type="entry name" value="TonB_dep_Rec_b-barrel"/>
    <property type="match status" value="1"/>
</dbReference>
<dbReference type="NCBIfam" id="TIGR04056">
    <property type="entry name" value="OMP_RagA_SusC"/>
    <property type="match status" value="1"/>
</dbReference>
<comment type="similarity">
    <text evidence="8 9">Belongs to the TonB-dependent receptor family.</text>
</comment>
<dbReference type="Proteomes" id="UP000305398">
    <property type="component" value="Chromosome"/>
</dbReference>
<dbReference type="InterPro" id="IPR023996">
    <property type="entry name" value="TonB-dep_OMP_SusC/RagA"/>
</dbReference>
<reference evidence="13 14" key="1">
    <citation type="submission" date="2019-06" db="EMBL/GenBank/DDBJ databases">
        <authorList>
            <person name="Srinivasan S."/>
        </authorList>
    </citation>
    <scope>NUCLEOTIDE SEQUENCE [LARGE SCALE GENOMIC DNA]</scope>
    <source>
        <strain evidence="13 14">17J68-5</strain>
    </source>
</reference>
<accession>A0A5B8A2Y7</accession>
<evidence type="ECO:0000313" key="14">
    <source>
        <dbReference type="Proteomes" id="UP000305398"/>
    </source>
</evidence>
<organism evidence="13 14">
    <name type="scientific">Hymenobacter jejuensis</name>
    <dbReference type="NCBI Taxonomy" id="2502781"/>
    <lineage>
        <taxon>Bacteria</taxon>
        <taxon>Pseudomonadati</taxon>
        <taxon>Bacteroidota</taxon>
        <taxon>Cytophagia</taxon>
        <taxon>Cytophagales</taxon>
        <taxon>Hymenobacteraceae</taxon>
        <taxon>Hymenobacter</taxon>
    </lineage>
</organism>
<dbReference type="Pfam" id="PF07715">
    <property type="entry name" value="Plug"/>
    <property type="match status" value="1"/>
</dbReference>
<dbReference type="EMBL" id="CP040896">
    <property type="protein sequence ID" value="QDA61076.1"/>
    <property type="molecule type" value="Genomic_DNA"/>
</dbReference>
<keyword evidence="10" id="KW-0732">Signal</keyword>
<evidence type="ECO:0000256" key="10">
    <source>
        <dbReference type="SAM" id="SignalP"/>
    </source>
</evidence>
<dbReference type="InterPro" id="IPR036942">
    <property type="entry name" value="Beta-barrel_TonB_sf"/>
</dbReference>
<keyword evidence="2 8" id="KW-0813">Transport</keyword>
<evidence type="ECO:0000259" key="12">
    <source>
        <dbReference type="Pfam" id="PF07715"/>
    </source>
</evidence>
<dbReference type="GO" id="GO:0009279">
    <property type="term" value="C:cell outer membrane"/>
    <property type="evidence" value="ECO:0007669"/>
    <property type="project" value="UniProtKB-SubCell"/>
</dbReference>
<evidence type="ECO:0000256" key="6">
    <source>
        <dbReference type="ARBA" id="ARBA00023136"/>
    </source>
</evidence>
<evidence type="ECO:0000256" key="4">
    <source>
        <dbReference type="ARBA" id="ARBA00022692"/>
    </source>
</evidence>
<protein>
    <submittedName>
        <fullName evidence="13">SusC/RagA family TonB-linked outer membrane protein</fullName>
    </submittedName>
</protein>
<feature type="signal peptide" evidence="10">
    <location>
        <begin position="1"/>
        <end position="22"/>
    </location>
</feature>
<evidence type="ECO:0000256" key="3">
    <source>
        <dbReference type="ARBA" id="ARBA00022452"/>
    </source>
</evidence>
<keyword evidence="7 8" id="KW-0998">Cell outer membrane</keyword>
<keyword evidence="6 8" id="KW-0472">Membrane</keyword>
<dbReference type="InterPro" id="IPR000531">
    <property type="entry name" value="Beta-barrel_TonB"/>
</dbReference>
<proteinExistence type="inferred from homology"/>
<feature type="domain" description="TonB-dependent receptor-like beta-barrel" evidence="11">
    <location>
        <begin position="436"/>
        <end position="825"/>
    </location>
</feature>
<dbReference type="InterPro" id="IPR008969">
    <property type="entry name" value="CarboxyPept-like_regulatory"/>
</dbReference>
<dbReference type="SUPFAM" id="SSF56935">
    <property type="entry name" value="Porins"/>
    <property type="match status" value="1"/>
</dbReference>
<evidence type="ECO:0000256" key="7">
    <source>
        <dbReference type="ARBA" id="ARBA00023237"/>
    </source>
</evidence>
<dbReference type="Gene3D" id="2.60.40.1120">
    <property type="entry name" value="Carboxypeptidase-like, regulatory domain"/>
    <property type="match status" value="1"/>
</dbReference>
<keyword evidence="5 9" id="KW-0798">TonB box</keyword>
<dbReference type="SUPFAM" id="SSF49464">
    <property type="entry name" value="Carboxypeptidase regulatory domain-like"/>
    <property type="match status" value="1"/>
</dbReference>
<evidence type="ECO:0000256" key="9">
    <source>
        <dbReference type="RuleBase" id="RU003357"/>
    </source>
</evidence>
<dbReference type="InterPro" id="IPR039426">
    <property type="entry name" value="TonB-dep_rcpt-like"/>
</dbReference>
<gene>
    <name evidence="13" type="ORF">FHG12_13610</name>
</gene>
<dbReference type="InterPro" id="IPR023997">
    <property type="entry name" value="TonB-dep_OMP_SusC/RagA_CS"/>
</dbReference>
<evidence type="ECO:0000256" key="8">
    <source>
        <dbReference type="PROSITE-ProRule" id="PRU01360"/>
    </source>
</evidence>
<dbReference type="Pfam" id="PF13715">
    <property type="entry name" value="CarbopepD_reg_2"/>
    <property type="match status" value="1"/>
</dbReference>
<dbReference type="RefSeq" id="WP_139516250.1">
    <property type="nucleotide sequence ID" value="NZ_CP040896.1"/>
</dbReference>
<comment type="subcellular location">
    <subcellularLocation>
        <location evidence="1 8">Cell outer membrane</location>
        <topology evidence="1 8">Multi-pass membrane protein</topology>
    </subcellularLocation>
</comment>
<evidence type="ECO:0000313" key="13">
    <source>
        <dbReference type="EMBL" id="QDA61076.1"/>
    </source>
</evidence>
<dbReference type="InterPro" id="IPR012910">
    <property type="entry name" value="Plug_dom"/>
</dbReference>
<name>A0A5B8A2Y7_9BACT</name>
<keyword evidence="4 8" id="KW-0812">Transmembrane</keyword>
<evidence type="ECO:0000256" key="5">
    <source>
        <dbReference type="ARBA" id="ARBA00023077"/>
    </source>
</evidence>
<dbReference type="NCBIfam" id="TIGR04057">
    <property type="entry name" value="SusC_RagA_signa"/>
    <property type="match status" value="1"/>
</dbReference>